<dbReference type="Proteomes" id="UP001152320">
    <property type="component" value="Chromosome 7"/>
</dbReference>
<feature type="domain" description="Sushi" evidence="5">
    <location>
        <begin position="54"/>
        <end position="113"/>
    </location>
</feature>
<keyword evidence="3 4" id="KW-1015">Disulfide bond</keyword>
<dbReference type="PROSITE" id="PS50923">
    <property type="entry name" value="SUSHI"/>
    <property type="match status" value="1"/>
</dbReference>
<dbReference type="InterPro" id="IPR051277">
    <property type="entry name" value="SEZ6_CSMD_C4BPB_Regulators"/>
</dbReference>
<dbReference type="PANTHER" id="PTHR45656">
    <property type="entry name" value="PROTEIN CBR-CLEC-78"/>
    <property type="match status" value="1"/>
</dbReference>
<keyword evidence="1" id="KW-0732">Signal</keyword>
<protein>
    <submittedName>
        <fullName evidence="6">Protein lev-9</fullName>
    </submittedName>
</protein>
<keyword evidence="7" id="KW-1185">Reference proteome</keyword>
<dbReference type="CDD" id="cd00033">
    <property type="entry name" value="CCP"/>
    <property type="match status" value="1"/>
</dbReference>
<evidence type="ECO:0000256" key="4">
    <source>
        <dbReference type="PROSITE-ProRule" id="PRU00302"/>
    </source>
</evidence>
<dbReference type="EMBL" id="JAIZAY010000007">
    <property type="protein sequence ID" value="KAJ8038246.1"/>
    <property type="molecule type" value="Genomic_DNA"/>
</dbReference>
<evidence type="ECO:0000256" key="2">
    <source>
        <dbReference type="ARBA" id="ARBA00022737"/>
    </source>
</evidence>
<proteinExistence type="predicted"/>
<name>A0A9Q1C404_HOLLE</name>
<dbReference type="AlphaFoldDB" id="A0A9Q1C404"/>
<keyword evidence="4" id="KW-0768">Sushi</keyword>
<evidence type="ECO:0000313" key="7">
    <source>
        <dbReference type="Proteomes" id="UP001152320"/>
    </source>
</evidence>
<dbReference type="PANTHER" id="PTHR45656:SF4">
    <property type="entry name" value="PROTEIN CBR-CLEC-78"/>
    <property type="match status" value="1"/>
</dbReference>
<comment type="caution">
    <text evidence="6">The sequence shown here is derived from an EMBL/GenBank/DDBJ whole genome shotgun (WGS) entry which is preliminary data.</text>
</comment>
<dbReference type="Gene3D" id="2.10.70.10">
    <property type="entry name" value="Complement Module, domain 1"/>
    <property type="match status" value="1"/>
</dbReference>
<feature type="disulfide bond" evidence="4">
    <location>
        <begin position="84"/>
        <end position="111"/>
    </location>
</feature>
<dbReference type="SUPFAM" id="SSF57535">
    <property type="entry name" value="Complement control module/SCR domain"/>
    <property type="match status" value="1"/>
</dbReference>
<comment type="caution">
    <text evidence="4">Lacks conserved residue(s) required for the propagation of feature annotation.</text>
</comment>
<sequence>MSSITESFSQECEQRDTVRAGRDCERACLPDGTCKKQNRQCVCDGLCGLSCLRKKCPPLSTPKNGNMVVRPNDRTIGAVVTYSCNYDFVISGHTSRMCQRNQTWSGTEPICSAATTTGEILKIRLVAYMA</sequence>
<organism evidence="6 7">
    <name type="scientific">Holothuria leucospilota</name>
    <name type="common">Black long sea cucumber</name>
    <name type="synonym">Mertensiothuria leucospilota</name>
    <dbReference type="NCBI Taxonomy" id="206669"/>
    <lineage>
        <taxon>Eukaryota</taxon>
        <taxon>Metazoa</taxon>
        <taxon>Echinodermata</taxon>
        <taxon>Eleutherozoa</taxon>
        <taxon>Echinozoa</taxon>
        <taxon>Holothuroidea</taxon>
        <taxon>Aspidochirotacea</taxon>
        <taxon>Aspidochirotida</taxon>
        <taxon>Holothuriidae</taxon>
        <taxon>Holothuria</taxon>
    </lineage>
</organism>
<evidence type="ECO:0000256" key="3">
    <source>
        <dbReference type="ARBA" id="ARBA00023157"/>
    </source>
</evidence>
<evidence type="ECO:0000313" key="6">
    <source>
        <dbReference type="EMBL" id="KAJ8038246.1"/>
    </source>
</evidence>
<dbReference type="OrthoDB" id="10069313at2759"/>
<dbReference type="InterPro" id="IPR000436">
    <property type="entry name" value="Sushi_SCR_CCP_dom"/>
</dbReference>
<accession>A0A9Q1C404</accession>
<evidence type="ECO:0000256" key="1">
    <source>
        <dbReference type="ARBA" id="ARBA00022729"/>
    </source>
</evidence>
<dbReference type="SMART" id="SM00032">
    <property type="entry name" value="CCP"/>
    <property type="match status" value="1"/>
</dbReference>
<reference evidence="6" key="1">
    <citation type="submission" date="2021-10" db="EMBL/GenBank/DDBJ databases">
        <title>Tropical sea cucumber genome reveals ecological adaptation and Cuvierian tubules defense mechanism.</title>
        <authorList>
            <person name="Chen T."/>
        </authorList>
    </citation>
    <scope>NUCLEOTIDE SEQUENCE</scope>
    <source>
        <strain evidence="6">Nanhai2018</strain>
        <tissue evidence="6">Muscle</tissue>
    </source>
</reference>
<evidence type="ECO:0000259" key="5">
    <source>
        <dbReference type="PROSITE" id="PS50923"/>
    </source>
</evidence>
<gene>
    <name evidence="6" type="ORF">HOLleu_15613</name>
</gene>
<keyword evidence="2" id="KW-0677">Repeat</keyword>
<dbReference type="InterPro" id="IPR035976">
    <property type="entry name" value="Sushi/SCR/CCP_sf"/>
</dbReference>
<dbReference type="Pfam" id="PF00084">
    <property type="entry name" value="Sushi"/>
    <property type="match status" value="1"/>
</dbReference>